<dbReference type="PANTHER" id="PTHR33236">
    <property type="entry name" value="INTRAFLAGELLAR TRANSPORT PROTEIN 122 FAMILY PROTEIN-RELATED"/>
    <property type="match status" value="1"/>
</dbReference>
<dbReference type="Proteomes" id="UP000000305">
    <property type="component" value="Unassembled WGS sequence"/>
</dbReference>
<dbReference type="HOGENOM" id="CLU_022631_1_1_1"/>
<dbReference type="KEGG" id="dpx:DAPPUDRAFT_325652"/>
<proteinExistence type="predicted"/>
<protein>
    <recommendedName>
        <fullName evidence="1">CUB domain-containing protein</fullName>
    </recommendedName>
</protein>
<accession>E9H5N0</accession>
<dbReference type="EMBL" id="GL732594">
    <property type="protein sequence ID" value="EFX72896.1"/>
    <property type="molecule type" value="Genomic_DNA"/>
</dbReference>
<dbReference type="PANTHER" id="PTHR33236:SF5">
    <property type="entry name" value="CUB DOMAIN-CONTAINING PROTEIN"/>
    <property type="match status" value="1"/>
</dbReference>
<dbReference type="OMA" id="DACHTAN"/>
<organism evidence="2 3">
    <name type="scientific">Daphnia pulex</name>
    <name type="common">Water flea</name>
    <dbReference type="NCBI Taxonomy" id="6669"/>
    <lineage>
        <taxon>Eukaryota</taxon>
        <taxon>Metazoa</taxon>
        <taxon>Ecdysozoa</taxon>
        <taxon>Arthropoda</taxon>
        <taxon>Crustacea</taxon>
        <taxon>Branchiopoda</taxon>
        <taxon>Diplostraca</taxon>
        <taxon>Cladocera</taxon>
        <taxon>Anomopoda</taxon>
        <taxon>Daphniidae</taxon>
        <taxon>Daphnia</taxon>
    </lineage>
</organism>
<evidence type="ECO:0000313" key="2">
    <source>
        <dbReference type="EMBL" id="EFX72896.1"/>
    </source>
</evidence>
<sequence>MVPDRDPITEFSRACDKNNGGEQLAIARQRSDEYFASAFGYTPDSWNYLYYPANTRLPSGYFSQYEGRTPSGSSMDGIDPYKTHSINGEVKSDQQGVGRLALGGLGASMINTGIFNNRFTPANTWRPFSNFANGIPISYNRNFNNPLDTFDACTSPNGDAGICVPGSVCSLFGGRPSSSCVLGKVCCVNTISTCGGTVTLNNTYWQSPTTAVSASSTCAITLRLDTKYVEQLKKPICQIRLDFVSFTTAQPTAGTCVDTFQVSGTTTVAPVICGDNAGQHMYLDVPSSALTSTDVQLMFNFGAATTTRSWNIKIAMLPCGAFYLAPTDCLQYFTSATGKRATQMCVSVCTVTNGGDAFYITTPAAVVTAATTFLTVVTATAGATSQSNVGTTVSSTGNPAFVVATCLYDFLQIASGQDATTGVEADRFCGNQLNLATGADLLNPGLATSTQVCTSIRPFRMTFKTDGTEAAISIATPPTVPAVAGADTANTGFCLDYQEK</sequence>
<name>E9H5N0_DAPPU</name>
<keyword evidence="3" id="KW-1185">Reference proteome</keyword>
<dbReference type="STRING" id="6669.E9H5N0"/>
<gene>
    <name evidence="2" type="ORF">DAPPUDRAFT_325652</name>
</gene>
<reference evidence="2 3" key="1">
    <citation type="journal article" date="2011" name="Science">
        <title>The ecoresponsive genome of Daphnia pulex.</title>
        <authorList>
            <person name="Colbourne J.K."/>
            <person name="Pfrender M.E."/>
            <person name="Gilbert D."/>
            <person name="Thomas W.K."/>
            <person name="Tucker A."/>
            <person name="Oakley T.H."/>
            <person name="Tokishita S."/>
            <person name="Aerts A."/>
            <person name="Arnold G.J."/>
            <person name="Basu M.K."/>
            <person name="Bauer D.J."/>
            <person name="Caceres C.E."/>
            <person name="Carmel L."/>
            <person name="Casola C."/>
            <person name="Choi J.H."/>
            <person name="Detter J.C."/>
            <person name="Dong Q."/>
            <person name="Dusheyko S."/>
            <person name="Eads B.D."/>
            <person name="Frohlich T."/>
            <person name="Geiler-Samerotte K.A."/>
            <person name="Gerlach D."/>
            <person name="Hatcher P."/>
            <person name="Jogdeo S."/>
            <person name="Krijgsveld J."/>
            <person name="Kriventseva E.V."/>
            <person name="Kultz D."/>
            <person name="Laforsch C."/>
            <person name="Lindquist E."/>
            <person name="Lopez J."/>
            <person name="Manak J.R."/>
            <person name="Muller J."/>
            <person name="Pangilinan J."/>
            <person name="Patwardhan R.P."/>
            <person name="Pitluck S."/>
            <person name="Pritham E.J."/>
            <person name="Rechtsteiner A."/>
            <person name="Rho M."/>
            <person name="Rogozin I.B."/>
            <person name="Sakarya O."/>
            <person name="Salamov A."/>
            <person name="Schaack S."/>
            <person name="Shapiro H."/>
            <person name="Shiga Y."/>
            <person name="Skalitzky C."/>
            <person name="Smith Z."/>
            <person name="Souvorov A."/>
            <person name="Sung W."/>
            <person name="Tang Z."/>
            <person name="Tsuchiya D."/>
            <person name="Tu H."/>
            <person name="Vos H."/>
            <person name="Wang M."/>
            <person name="Wolf Y.I."/>
            <person name="Yamagata H."/>
            <person name="Yamada T."/>
            <person name="Ye Y."/>
            <person name="Shaw J.R."/>
            <person name="Andrews J."/>
            <person name="Crease T.J."/>
            <person name="Tang H."/>
            <person name="Lucas S.M."/>
            <person name="Robertson H.M."/>
            <person name="Bork P."/>
            <person name="Koonin E.V."/>
            <person name="Zdobnov E.M."/>
            <person name="Grigoriev I.V."/>
            <person name="Lynch M."/>
            <person name="Boore J.L."/>
        </authorList>
    </citation>
    <scope>NUCLEOTIDE SEQUENCE [LARGE SCALE GENOMIC DNA]</scope>
</reference>
<dbReference type="PhylomeDB" id="E9H5N0"/>
<dbReference type="InterPro" id="IPR058698">
    <property type="entry name" value="CUB_metazoa"/>
</dbReference>
<dbReference type="InParanoid" id="E9H5N0"/>
<feature type="domain" description="CUB" evidence="1">
    <location>
        <begin position="326"/>
        <end position="499"/>
    </location>
</feature>
<dbReference type="OrthoDB" id="6344756at2759"/>
<dbReference type="eggNOG" id="ENOG502QTPV">
    <property type="taxonomic scope" value="Eukaryota"/>
</dbReference>
<evidence type="ECO:0000313" key="3">
    <source>
        <dbReference type="Proteomes" id="UP000000305"/>
    </source>
</evidence>
<dbReference type="AlphaFoldDB" id="E9H5N0"/>
<evidence type="ECO:0000259" key="1">
    <source>
        <dbReference type="Pfam" id="PF26080"/>
    </source>
</evidence>
<dbReference type="Pfam" id="PF26080">
    <property type="entry name" value="CUB_animal"/>
    <property type="match status" value="1"/>
</dbReference>